<dbReference type="PANTHER" id="PTHR33751">
    <property type="entry name" value="CBB3-TYPE CYTOCHROME C OXIDASE SUBUNIT FIXP"/>
    <property type="match status" value="1"/>
</dbReference>
<dbReference type="InterPro" id="IPR008168">
    <property type="entry name" value="Cyt_C_IC"/>
</dbReference>
<keyword evidence="15 24" id="KW-1133">Transmembrane helix</keyword>
<dbReference type="RefSeq" id="WP_126148650.1">
    <property type="nucleotide sequence ID" value="NZ_JBHTMH010000002.1"/>
</dbReference>
<evidence type="ECO:0000256" key="15">
    <source>
        <dbReference type="ARBA" id="ARBA00022989"/>
    </source>
</evidence>
<dbReference type="GO" id="GO:0005506">
    <property type="term" value="F:iron ion binding"/>
    <property type="evidence" value="ECO:0007669"/>
    <property type="project" value="InterPro"/>
</dbReference>
<dbReference type="GO" id="GO:1902600">
    <property type="term" value="P:proton transmembrane transport"/>
    <property type="evidence" value="ECO:0007669"/>
    <property type="project" value="UniProtKB-KW"/>
</dbReference>
<keyword evidence="7 21" id="KW-0997">Cell inner membrane</keyword>
<keyword evidence="6 21" id="KW-1003">Cell membrane</keyword>
<evidence type="ECO:0000256" key="19">
    <source>
        <dbReference type="ARBA" id="ARBA00023136"/>
    </source>
</evidence>
<dbReference type="GO" id="GO:0005886">
    <property type="term" value="C:plasma membrane"/>
    <property type="evidence" value="ECO:0007669"/>
    <property type="project" value="UniProtKB-SubCell"/>
</dbReference>
<comment type="subunit">
    <text evidence="4">Component of the cbb3-type cytochrome c oxidase at least composed of FixN, FixO, FixQ and FixP.</text>
</comment>
<keyword evidence="12" id="KW-0677">Repeat</keyword>
<dbReference type="Gene3D" id="1.10.760.10">
    <property type="entry name" value="Cytochrome c-like domain"/>
    <property type="match status" value="2"/>
</dbReference>
<evidence type="ECO:0000256" key="23">
    <source>
        <dbReference type="PIRSR" id="PIRSR000006-2"/>
    </source>
</evidence>
<protein>
    <recommendedName>
        <fullName evidence="21">Cbb3-type cytochrome c oxidase subunit</fullName>
    </recommendedName>
</protein>
<dbReference type="UniPathway" id="UPA00705"/>
<comment type="pathway">
    <text evidence="2 21">Energy metabolism; oxidative phosphorylation.</text>
</comment>
<feature type="binding site" description="covalent" evidence="23">
    <location>
        <position position="124"/>
    </location>
    <ligand>
        <name>heme c</name>
        <dbReference type="ChEBI" id="CHEBI:61717"/>
        <label>1</label>
    </ligand>
</feature>
<feature type="binding site" description="axial binding residue" evidence="22">
    <location>
        <position position="174"/>
    </location>
    <ligand>
        <name>heme c</name>
        <dbReference type="ChEBI" id="CHEBI:61717"/>
        <label>2</label>
    </ligand>
    <ligandPart>
        <name>Fe</name>
        <dbReference type="ChEBI" id="CHEBI:18248"/>
    </ligandPart>
</feature>
<dbReference type="PRINTS" id="PR00605">
    <property type="entry name" value="CYTCHROMECIC"/>
</dbReference>
<keyword evidence="8 21" id="KW-0349">Heme</keyword>
<evidence type="ECO:0000256" key="8">
    <source>
        <dbReference type="ARBA" id="ARBA00022617"/>
    </source>
</evidence>
<evidence type="ECO:0000256" key="9">
    <source>
        <dbReference type="ARBA" id="ARBA00022660"/>
    </source>
</evidence>
<dbReference type="Pfam" id="PF14715">
    <property type="entry name" value="FixP_N"/>
    <property type="match status" value="1"/>
</dbReference>
<dbReference type="InterPro" id="IPR050597">
    <property type="entry name" value="Cytochrome_c_Oxidase_Subunit"/>
</dbReference>
<dbReference type="EMBL" id="UZWD01000004">
    <property type="protein sequence ID" value="VDS03039.1"/>
    <property type="molecule type" value="Genomic_DNA"/>
</dbReference>
<feature type="domain" description="Cytochrome c" evidence="25">
    <location>
        <begin position="205"/>
        <end position="286"/>
    </location>
</feature>
<proteinExistence type="inferred from homology"/>
<keyword evidence="16 21" id="KW-0560">Oxidoreductase</keyword>
<dbReference type="GO" id="GO:0016491">
    <property type="term" value="F:oxidoreductase activity"/>
    <property type="evidence" value="ECO:0007669"/>
    <property type="project" value="UniProtKB-KW"/>
</dbReference>
<evidence type="ECO:0000259" key="25">
    <source>
        <dbReference type="PROSITE" id="PS51007"/>
    </source>
</evidence>
<evidence type="ECO:0000256" key="20">
    <source>
        <dbReference type="ARBA" id="ARBA00025525"/>
    </source>
</evidence>
<keyword evidence="14 21" id="KW-0249">Electron transport</keyword>
<evidence type="ECO:0000256" key="17">
    <source>
        <dbReference type="ARBA" id="ARBA00023004"/>
    </source>
</evidence>
<evidence type="ECO:0000313" key="27">
    <source>
        <dbReference type="Proteomes" id="UP000268844"/>
    </source>
</evidence>
<keyword evidence="27" id="KW-1185">Reference proteome</keyword>
<evidence type="ECO:0000256" key="2">
    <source>
        <dbReference type="ARBA" id="ARBA00004673"/>
    </source>
</evidence>
<evidence type="ECO:0000256" key="3">
    <source>
        <dbReference type="ARBA" id="ARBA00006113"/>
    </source>
</evidence>
<comment type="subcellular location">
    <subcellularLocation>
        <location evidence="1 21">Cell inner membrane</location>
    </subcellularLocation>
</comment>
<dbReference type="InterPro" id="IPR032858">
    <property type="entry name" value="CcoP_N"/>
</dbReference>
<evidence type="ECO:0000256" key="6">
    <source>
        <dbReference type="ARBA" id="ARBA00022475"/>
    </source>
</evidence>
<evidence type="ECO:0000313" key="26">
    <source>
        <dbReference type="EMBL" id="VDS03039.1"/>
    </source>
</evidence>
<evidence type="ECO:0000256" key="1">
    <source>
        <dbReference type="ARBA" id="ARBA00004533"/>
    </source>
</evidence>
<dbReference type="InterPro" id="IPR004678">
    <property type="entry name" value="Cyt_c_oxidase_cbb3_su3"/>
</dbReference>
<evidence type="ECO:0000256" key="14">
    <source>
        <dbReference type="ARBA" id="ARBA00022982"/>
    </source>
</evidence>
<dbReference type="InterPro" id="IPR009056">
    <property type="entry name" value="Cyt_c-like_dom"/>
</dbReference>
<evidence type="ECO:0000256" key="7">
    <source>
        <dbReference type="ARBA" id="ARBA00022519"/>
    </source>
</evidence>
<evidence type="ECO:0000256" key="5">
    <source>
        <dbReference type="ARBA" id="ARBA00022448"/>
    </source>
</evidence>
<dbReference type="GO" id="GO:0006119">
    <property type="term" value="P:oxidative phosphorylation"/>
    <property type="evidence" value="ECO:0007669"/>
    <property type="project" value="UniProtKB-UniPathway"/>
</dbReference>
<evidence type="ECO:0000256" key="11">
    <source>
        <dbReference type="ARBA" id="ARBA00022723"/>
    </source>
</evidence>
<dbReference type="SUPFAM" id="SSF46626">
    <property type="entry name" value="Cytochrome c"/>
    <property type="match status" value="2"/>
</dbReference>
<dbReference type="AlphaFoldDB" id="A0A3S4D2U9"/>
<keyword evidence="18 21" id="KW-0406">Ion transport</keyword>
<dbReference type="PANTHER" id="PTHR33751:SF1">
    <property type="entry name" value="CBB3-TYPE CYTOCHROME C OXIDASE SUBUNIT FIXP"/>
    <property type="match status" value="1"/>
</dbReference>
<evidence type="ECO:0000256" key="22">
    <source>
        <dbReference type="PIRSR" id="PIRSR000006-1"/>
    </source>
</evidence>
<feature type="binding site" description="axial binding residue" evidence="22">
    <location>
        <position position="263"/>
    </location>
    <ligand>
        <name>heme c</name>
        <dbReference type="ChEBI" id="CHEBI:61717"/>
        <label>1</label>
    </ligand>
    <ligandPart>
        <name>Fe</name>
        <dbReference type="ChEBI" id="CHEBI:18248"/>
    </ligandPart>
</feature>
<evidence type="ECO:0000256" key="12">
    <source>
        <dbReference type="ARBA" id="ARBA00022737"/>
    </source>
</evidence>
<keyword evidence="10 24" id="KW-0812">Transmembrane</keyword>
<keyword evidence="9 21" id="KW-0679">Respiratory chain</keyword>
<reference evidence="26 27" key="1">
    <citation type="submission" date="2018-12" db="EMBL/GenBank/DDBJ databases">
        <authorList>
            <person name="Criscuolo A."/>
        </authorList>
    </citation>
    <scope>NUCLEOTIDE SEQUENCE [LARGE SCALE GENOMIC DNA]</scope>
    <source>
        <strain evidence="26">ACIP1116281</strain>
    </source>
</reference>
<feature type="binding site" description="axial binding residue" evidence="22">
    <location>
        <position position="125"/>
    </location>
    <ligand>
        <name>heme c</name>
        <dbReference type="ChEBI" id="CHEBI:61717"/>
        <label>1</label>
    </ligand>
    <ligandPart>
        <name>Fe</name>
        <dbReference type="ChEBI" id="CHEBI:18248"/>
    </ligandPart>
</feature>
<dbReference type="GO" id="GO:0009055">
    <property type="term" value="F:electron transfer activity"/>
    <property type="evidence" value="ECO:0007669"/>
    <property type="project" value="InterPro"/>
</dbReference>
<name>A0A3S4D2U9_9HYPH</name>
<dbReference type="PIRSF" id="PIRSF000006">
    <property type="entry name" value="Cbb3-Cox_fixP"/>
    <property type="match status" value="1"/>
</dbReference>
<feature type="binding site" description="axial binding residue" evidence="22">
    <location>
        <position position="222"/>
    </location>
    <ligand>
        <name>heme c</name>
        <dbReference type="ChEBI" id="CHEBI:61717"/>
        <label>2</label>
    </ligand>
    <ligandPart>
        <name>Fe</name>
        <dbReference type="ChEBI" id="CHEBI:18248"/>
    </ligandPart>
</feature>
<keyword evidence="11 21" id="KW-0479">Metal-binding</keyword>
<evidence type="ECO:0000256" key="10">
    <source>
        <dbReference type="ARBA" id="ARBA00022692"/>
    </source>
</evidence>
<dbReference type="InterPro" id="IPR036909">
    <property type="entry name" value="Cyt_c-like_dom_sf"/>
</dbReference>
<dbReference type="PROSITE" id="PS51007">
    <property type="entry name" value="CYTC"/>
    <property type="match status" value="2"/>
</dbReference>
<feature type="transmembrane region" description="Helical" evidence="24">
    <location>
        <begin position="34"/>
        <end position="61"/>
    </location>
</feature>
<evidence type="ECO:0000256" key="16">
    <source>
        <dbReference type="ARBA" id="ARBA00023002"/>
    </source>
</evidence>
<comment type="cofactor">
    <cofactor evidence="21 23">
        <name>heme c</name>
        <dbReference type="ChEBI" id="CHEBI:61717"/>
    </cofactor>
    <text evidence="21 23">Binds 2 heme C groups per subunit.</text>
</comment>
<gene>
    <name evidence="26" type="primary">ccoP</name>
    <name evidence="26" type="ORF">DEVEQU_00159</name>
</gene>
<keyword evidence="13 21" id="KW-0375">Hydrogen ion transport</keyword>
<evidence type="ECO:0000256" key="13">
    <source>
        <dbReference type="ARBA" id="ARBA00022781"/>
    </source>
</evidence>
<feature type="binding site" description="covalent" evidence="23">
    <location>
        <position position="121"/>
    </location>
    <ligand>
        <name>heme c</name>
        <dbReference type="ChEBI" id="CHEBI:61717"/>
        <label>1</label>
    </ligand>
</feature>
<feature type="domain" description="Cytochrome c" evidence="25">
    <location>
        <begin position="108"/>
        <end position="197"/>
    </location>
</feature>
<feature type="binding site" description="covalent" evidence="23">
    <location>
        <position position="221"/>
    </location>
    <ligand>
        <name>heme c</name>
        <dbReference type="ChEBI" id="CHEBI:61717"/>
        <label>2</label>
    </ligand>
</feature>
<evidence type="ECO:0000256" key="4">
    <source>
        <dbReference type="ARBA" id="ARBA00011203"/>
    </source>
</evidence>
<keyword evidence="17 21" id="KW-0408">Iron</keyword>
<dbReference type="OrthoDB" id="9811281at2"/>
<evidence type="ECO:0000256" key="24">
    <source>
        <dbReference type="SAM" id="Phobius"/>
    </source>
</evidence>
<dbReference type="Proteomes" id="UP000268844">
    <property type="component" value="Unassembled WGS sequence"/>
</dbReference>
<dbReference type="Pfam" id="PF13442">
    <property type="entry name" value="Cytochrome_CBB3"/>
    <property type="match status" value="2"/>
</dbReference>
<comment type="similarity">
    <text evidence="3 21">Belongs to the CcoP / FixP family.</text>
</comment>
<dbReference type="Gene3D" id="6.10.280.130">
    <property type="match status" value="1"/>
</dbReference>
<evidence type="ECO:0000256" key="18">
    <source>
        <dbReference type="ARBA" id="ARBA00023065"/>
    </source>
</evidence>
<dbReference type="InterPro" id="IPR038414">
    <property type="entry name" value="CcoP_N_sf"/>
</dbReference>
<feature type="binding site" description="covalent" evidence="23">
    <location>
        <position position="218"/>
    </location>
    <ligand>
        <name>heme c</name>
        <dbReference type="ChEBI" id="CHEBI:61717"/>
        <label>2</label>
    </ligand>
</feature>
<comment type="function">
    <text evidence="20">C-type cytochrome. Part of the cbb3-type cytochrome c oxidase complex. FixP subunit is required for transferring electrons from donor cytochrome c via its heme groups to FixO subunit. From there, electrons are shuttled to the catalytic binuclear center of FixN subunit where oxygen reduction takes place. The complex also functions as a proton pump.</text>
</comment>
<accession>A0A3S4D2U9</accession>
<keyword evidence="19 21" id="KW-0472">Membrane</keyword>
<sequence length="295" mass="31230">MGKPEKDEITGQHTTGHEWDGIRELTTPVPNWWLLTWFASIAVALLYVVFFPSFAVPGWVVPGALGNSARSELAAETSRIAQSQAGTRAALLETPIADLAGNADLYAFAWSGGRAAFAVNCIACHGAGAGGQIGQFPSLIDDDWLWGGTPEAIEQTILHGIRSPTDEDTRLSEMPPFADALSAEEISDVADYVLSLSLANAGDAEVLARGQAIYSANCEGCHQPGGTGGRDFGAPRLDDAIWLYGGSKADIIRQINAPRMGVMPAFVHRLDPATIRMLAVYVHSLGGGETSEPSP</sequence>
<keyword evidence="5 21" id="KW-0813">Transport</keyword>
<organism evidence="26 27">
    <name type="scientific">Devosia equisanguinis</name>
    <dbReference type="NCBI Taxonomy" id="2490941"/>
    <lineage>
        <taxon>Bacteria</taxon>
        <taxon>Pseudomonadati</taxon>
        <taxon>Pseudomonadota</taxon>
        <taxon>Alphaproteobacteria</taxon>
        <taxon>Hyphomicrobiales</taxon>
        <taxon>Devosiaceae</taxon>
        <taxon>Devosia</taxon>
    </lineage>
</organism>
<dbReference type="NCBIfam" id="TIGR00782">
    <property type="entry name" value="ccoP"/>
    <property type="match status" value="1"/>
</dbReference>
<evidence type="ECO:0000256" key="21">
    <source>
        <dbReference type="PIRNR" id="PIRNR000006"/>
    </source>
</evidence>
<dbReference type="GO" id="GO:0020037">
    <property type="term" value="F:heme binding"/>
    <property type="evidence" value="ECO:0007669"/>
    <property type="project" value="InterPro"/>
</dbReference>